<keyword evidence="6 13" id="KW-0441">Lipid A biosynthesis</keyword>
<dbReference type="InterPro" id="IPR027417">
    <property type="entry name" value="P-loop_NTPase"/>
</dbReference>
<dbReference type="PANTHER" id="PTHR42724:SF1">
    <property type="entry name" value="TETRAACYLDISACCHARIDE 4'-KINASE, MITOCHONDRIAL-RELATED"/>
    <property type="match status" value="1"/>
</dbReference>
<dbReference type="Proteomes" id="UP001484239">
    <property type="component" value="Unassembled WGS sequence"/>
</dbReference>
<evidence type="ECO:0000256" key="13">
    <source>
        <dbReference type="HAMAP-Rule" id="MF_00409"/>
    </source>
</evidence>
<comment type="pathway">
    <text evidence="2 13">Glycolipid biosynthesis; lipid IV(A) biosynthesis; lipid IV(A) from (3R)-3-hydroxytetradecanoyl-[acyl-carrier-protein] and UDP-N-acetyl-alpha-D-glucosamine: step 6/6.</text>
</comment>
<evidence type="ECO:0000256" key="7">
    <source>
        <dbReference type="ARBA" id="ARBA00022679"/>
    </source>
</evidence>
<keyword evidence="5 13" id="KW-0444">Lipid biosynthesis</keyword>
<proteinExistence type="inferred from homology"/>
<evidence type="ECO:0000256" key="5">
    <source>
        <dbReference type="ARBA" id="ARBA00022516"/>
    </source>
</evidence>
<evidence type="ECO:0000256" key="3">
    <source>
        <dbReference type="ARBA" id="ARBA00012071"/>
    </source>
</evidence>
<feature type="binding site" evidence="13">
    <location>
        <begin position="64"/>
        <end position="71"/>
    </location>
    <ligand>
        <name>ATP</name>
        <dbReference type="ChEBI" id="CHEBI:30616"/>
    </ligand>
</feature>
<evidence type="ECO:0000256" key="4">
    <source>
        <dbReference type="ARBA" id="ARBA00016436"/>
    </source>
</evidence>
<reference evidence="14 15" key="1">
    <citation type="submission" date="2024-02" db="EMBL/GenBank/DDBJ databases">
        <title>A novel Gemmatimonadota bacterium.</title>
        <authorList>
            <person name="Du Z.-J."/>
            <person name="Ye Y.-Q."/>
        </authorList>
    </citation>
    <scope>NUCLEOTIDE SEQUENCE [LARGE SCALE GENOMIC DNA]</scope>
    <source>
        <strain evidence="14 15">DH-20</strain>
    </source>
</reference>
<evidence type="ECO:0000313" key="14">
    <source>
        <dbReference type="EMBL" id="MEK9500115.1"/>
    </source>
</evidence>
<accession>A0ABU9E5V6</accession>
<dbReference type="EMBL" id="JBBHLI010000002">
    <property type="protein sequence ID" value="MEK9500115.1"/>
    <property type="molecule type" value="Genomic_DNA"/>
</dbReference>
<dbReference type="SUPFAM" id="SSF52540">
    <property type="entry name" value="P-loop containing nucleoside triphosphate hydrolases"/>
    <property type="match status" value="1"/>
</dbReference>
<dbReference type="InterPro" id="IPR003758">
    <property type="entry name" value="LpxK"/>
</dbReference>
<comment type="caution">
    <text evidence="14">The sequence shown here is derived from an EMBL/GenBank/DDBJ whole genome shotgun (WGS) entry which is preliminary data.</text>
</comment>
<evidence type="ECO:0000256" key="10">
    <source>
        <dbReference type="ARBA" id="ARBA00022840"/>
    </source>
</evidence>
<dbReference type="Pfam" id="PF02606">
    <property type="entry name" value="LpxK"/>
    <property type="match status" value="1"/>
</dbReference>
<dbReference type="EC" id="2.7.1.130" evidence="3 13"/>
<gene>
    <name evidence="13" type="primary">lpxK</name>
    <name evidence="14" type="ORF">WI372_03920</name>
</gene>
<dbReference type="GO" id="GO:0009029">
    <property type="term" value="F:lipid-A 4'-kinase activity"/>
    <property type="evidence" value="ECO:0007669"/>
    <property type="project" value="UniProtKB-EC"/>
</dbReference>
<dbReference type="HAMAP" id="MF_00409">
    <property type="entry name" value="LpxK"/>
    <property type="match status" value="1"/>
</dbReference>
<name>A0ABU9E5V6_9BACT</name>
<comment type="function">
    <text evidence="1 13">Transfers the gamma-phosphate of ATP to the 4'-position of a tetraacyldisaccharide 1-phosphate intermediate (termed DS-1-P) to form tetraacyldisaccharide 1,4'-bis-phosphate (lipid IVA).</text>
</comment>
<keyword evidence="10 13" id="KW-0067">ATP-binding</keyword>
<protein>
    <recommendedName>
        <fullName evidence="4 13">Tetraacyldisaccharide 4'-kinase</fullName>
        <ecNumber evidence="3 13">2.7.1.130</ecNumber>
    </recommendedName>
    <alternativeName>
        <fullName evidence="12 13">Lipid A 4'-kinase</fullName>
    </alternativeName>
</protein>
<evidence type="ECO:0000256" key="11">
    <source>
        <dbReference type="ARBA" id="ARBA00023098"/>
    </source>
</evidence>
<keyword evidence="15" id="KW-1185">Reference proteome</keyword>
<dbReference type="RefSeq" id="WP_405275552.1">
    <property type="nucleotide sequence ID" value="NZ_JBBHLI010000002.1"/>
</dbReference>
<comment type="similarity">
    <text evidence="13">Belongs to the LpxK family.</text>
</comment>
<sequence length="346" mass="36807">MADGLSGWVRRWWRGGGGVVGAVARWAALPLEGVFRLAVALRNRRLGARSVAPAIPVVSIGNLTVGGTGKTPVVRWVVDRLREAGVRPAVVSRGYGRDELALHRSWHPDVAVEADPDRVAAVNRAAEGGAQVAVLDDGFQHRRLGRHLDVVLLAAETAFPGALLPRGPYREGPGALARADLVIVTRKSAPREAAETVAAEVRRRHRGVPLATLAFRPGGWCDLDGAGVEPPRSPVYIATSVAWPETVRGLVAGVAGPATEVTLDPFPDHHEFTPGDVRRVVAAAREAALVVTEKDAVKLREPELRGALDGRMVHVMVLEPVWESGHDEVTGALSRLLRDAGLGSPA</sequence>
<keyword evidence="9 13" id="KW-0418">Kinase</keyword>
<keyword evidence="11 13" id="KW-0443">Lipid metabolism</keyword>
<organism evidence="14 15">
    <name type="scientific">Gaopeijia maritima</name>
    <dbReference type="NCBI Taxonomy" id="3119007"/>
    <lineage>
        <taxon>Bacteria</taxon>
        <taxon>Pseudomonadati</taxon>
        <taxon>Gemmatimonadota</taxon>
        <taxon>Longimicrobiia</taxon>
        <taxon>Gaopeijiales</taxon>
        <taxon>Gaopeijiaceae</taxon>
        <taxon>Gaopeijia</taxon>
    </lineage>
</organism>
<evidence type="ECO:0000313" key="15">
    <source>
        <dbReference type="Proteomes" id="UP001484239"/>
    </source>
</evidence>
<evidence type="ECO:0000256" key="9">
    <source>
        <dbReference type="ARBA" id="ARBA00022777"/>
    </source>
</evidence>
<evidence type="ECO:0000256" key="6">
    <source>
        <dbReference type="ARBA" id="ARBA00022556"/>
    </source>
</evidence>
<evidence type="ECO:0000256" key="12">
    <source>
        <dbReference type="ARBA" id="ARBA00029757"/>
    </source>
</evidence>
<keyword evidence="7 13" id="KW-0808">Transferase</keyword>
<dbReference type="PANTHER" id="PTHR42724">
    <property type="entry name" value="TETRAACYLDISACCHARIDE 4'-KINASE"/>
    <property type="match status" value="1"/>
</dbReference>
<keyword evidence="8 13" id="KW-0547">Nucleotide-binding</keyword>
<comment type="catalytic activity">
    <reaction evidence="13">
        <text>a lipid A disaccharide + ATP = a lipid IVA + ADP + H(+)</text>
        <dbReference type="Rhea" id="RHEA:67840"/>
        <dbReference type="ChEBI" id="CHEBI:15378"/>
        <dbReference type="ChEBI" id="CHEBI:30616"/>
        <dbReference type="ChEBI" id="CHEBI:176343"/>
        <dbReference type="ChEBI" id="CHEBI:176425"/>
        <dbReference type="ChEBI" id="CHEBI:456216"/>
        <dbReference type="EC" id="2.7.1.130"/>
    </reaction>
</comment>
<evidence type="ECO:0000256" key="8">
    <source>
        <dbReference type="ARBA" id="ARBA00022741"/>
    </source>
</evidence>
<evidence type="ECO:0000256" key="1">
    <source>
        <dbReference type="ARBA" id="ARBA00002274"/>
    </source>
</evidence>
<evidence type="ECO:0000256" key="2">
    <source>
        <dbReference type="ARBA" id="ARBA00004870"/>
    </source>
</evidence>